<dbReference type="SUPFAM" id="SSF46458">
    <property type="entry name" value="Globin-like"/>
    <property type="match status" value="1"/>
</dbReference>
<accession>A0A7W6BDZ0</accession>
<sequence length="157" mass="17142">MAGLGMTEEGLGRLVDAFYARVRADAELGPIFNDAIADWPEHLDKLTAFWSSVMLTSGRYKGQPVPAHLKHRDRITPQLFDRWLALWQATTDEMMAPDVAAALQAKAARIAESLQLAMFFRLGPAPGRCPVPHAVSAKAHVVSAKAHVVSAKESARQ</sequence>
<dbReference type="InterPro" id="IPR012292">
    <property type="entry name" value="Globin/Proto"/>
</dbReference>
<dbReference type="Proteomes" id="UP000571950">
    <property type="component" value="Unassembled WGS sequence"/>
</dbReference>
<gene>
    <name evidence="1" type="ORF">GGR43_000812</name>
</gene>
<dbReference type="Gene3D" id="1.10.490.10">
    <property type="entry name" value="Globins"/>
    <property type="match status" value="1"/>
</dbReference>
<evidence type="ECO:0000313" key="2">
    <source>
        <dbReference type="Proteomes" id="UP000571950"/>
    </source>
</evidence>
<name>A0A7W6BDZ0_9SPHN</name>
<dbReference type="GO" id="GO:0019825">
    <property type="term" value="F:oxygen binding"/>
    <property type="evidence" value="ECO:0007669"/>
    <property type="project" value="InterPro"/>
</dbReference>
<organism evidence="1 2">
    <name type="scientific">Sphingobium jiangsuense</name>
    <dbReference type="NCBI Taxonomy" id="870476"/>
    <lineage>
        <taxon>Bacteria</taxon>
        <taxon>Pseudomonadati</taxon>
        <taxon>Pseudomonadota</taxon>
        <taxon>Alphaproteobacteria</taxon>
        <taxon>Sphingomonadales</taxon>
        <taxon>Sphingomonadaceae</taxon>
        <taxon>Sphingobium</taxon>
    </lineage>
</organism>
<protein>
    <submittedName>
        <fullName evidence="1">Hemoglobin</fullName>
    </submittedName>
</protein>
<evidence type="ECO:0000313" key="1">
    <source>
        <dbReference type="EMBL" id="MBB3925111.1"/>
    </source>
</evidence>
<dbReference type="CDD" id="cd08916">
    <property type="entry name" value="TrHb3_P"/>
    <property type="match status" value="1"/>
</dbReference>
<comment type="caution">
    <text evidence="1">The sequence shown here is derived from an EMBL/GenBank/DDBJ whole genome shotgun (WGS) entry which is preliminary data.</text>
</comment>
<keyword evidence="2" id="KW-1185">Reference proteome</keyword>
<dbReference type="InterPro" id="IPR009050">
    <property type="entry name" value="Globin-like_sf"/>
</dbReference>
<proteinExistence type="predicted"/>
<dbReference type="GO" id="GO:0020037">
    <property type="term" value="F:heme binding"/>
    <property type="evidence" value="ECO:0007669"/>
    <property type="project" value="InterPro"/>
</dbReference>
<reference evidence="1 2" key="1">
    <citation type="submission" date="2020-08" db="EMBL/GenBank/DDBJ databases">
        <title>Genomic Encyclopedia of Type Strains, Phase IV (KMG-IV): sequencing the most valuable type-strain genomes for metagenomic binning, comparative biology and taxonomic classification.</title>
        <authorList>
            <person name="Goeker M."/>
        </authorList>
    </citation>
    <scope>NUCLEOTIDE SEQUENCE [LARGE SCALE GENOMIC DNA]</scope>
    <source>
        <strain evidence="1 2">DSM 26189</strain>
    </source>
</reference>
<dbReference type="AlphaFoldDB" id="A0A7W6BDZ0"/>
<dbReference type="RefSeq" id="WP_246343315.1">
    <property type="nucleotide sequence ID" value="NZ_BSPS01000007.1"/>
</dbReference>
<dbReference type="EMBL" id="JACIDT010000002">
    <property type="protein sequence ID" value="MBB3925111.1"/>
    <property type="molecule type" value="Genomic_DNA"/>
</dbReference>